<accession>A0A9Q9J2B3</accession>
<dbReference type="SUPFAM" id="SSF51735">
    <property type="entry name" value="NAD(P)-binding Rossmann-fold domains"/>
    <property type="match status" value="1"/>
</dbReference>
<organism evidence="3 4">
    <name type="scientific">Xanthomonas prunicola</name>
    <dbReference type="NCBI Taxonomy" id="2053930"/>
    <lineage>
        <taxon>Bacteria</taxon>
        <taxon>Pseudomonadati</taxon>
        <taxon>Pseudomonadota</taxon>
        <taxon>Gammaproteobacteria</taxon>
        <taxon>Lysobacterales</taxon>
        <taxon>Lysobacteraceae</taxon>
        <taxon>Xanthomonas</taxon>
    </lineage>
</organism>
<dbReference type="RefSeq" id="WP_252162797.1">
    <property type="nucleotide sequence ID" value="NZ_CP094827.1"/>
</dbReference>
<dbReference type="Proteomes" id="UP001058381">
    <property type="component" value="Chromosome"/>
</dbReference>
<gene>
    <name evidence="3" type="ORF">M0D43_20425</name>
</gene>
<evidence type="ECO:0000256" key="1">
    <source>
        <dbReference type="ARBA" id="ARBA00006484"/>
    </source>
</evidence>
<dbReference type="InterPro" id="IPR036291">
    <property type="entry name" value="NAD(P)-bd_dom_sf"/>
</dbReference>
<keyword evidence="2" id="KW-0560">Oxidoreductase</keyword>
<dbReference type="GO" id="GO:0016491">
    <property type="term" value="F:oxidoreductase activity"/>
    <property type="evidence" value="ECO:0007669"/>
    <property type="project" value="UniProtKB-KW"/>
</dbReference>
<dbReference type="Gene3D" id="3.40.50.720">
    <property type="entry name" value="NAD(P)-binding Rossmann-like Domain"/>
    <property type="match status" value="1"/>
</dbReference>
<dbReference type="AlphaFoldDB" id="A0A9Q9J2B3"/>
<reference evidence="3" key="1">
    <citation type="submission" date="2022-04" db="EMBL/GenBank/DDBJ databases">
        <title>Xanthomonas prunicola pv. tritici, a pathogen causing a previously unreported foliar disease of wheat.</title>
        <authorList>
            <person name="Clavijo F."/>
            <person name="Curland R.D."/>
            <person name="Dill-Macky R."/>
            <person name="Pereyra S."/>
            <person name="Roman-Reyna V."/>
            <person name="Siri M.I."/>
        </authorList>
    </citation>
    <scope>NUCLEOTIDE SEQUENCE</scope>
    <source>
        <strain evidence="3">CIX249</strain>
    </source>
</reference>
<dbReference type="Pfam" id="PF00106">
    <property type="entry name" value="adh_short"/>
    <property type="match status" value="1"/>
</dbReference>
<name>A0A9Q9J2B3_9XANT</name>
<dbReference type="PANTHER" id="PTHR44196:SF1">
    <property type="entry name" value="DEHYDROGENASE_REDUCTASE SDR FAMILY MEMBER 7B"/>
    <property type="match status" value="1"/>
</dbReference>
<dbReference type="GO" id="GO:0016020">
    <property type="term" value="C:membrane"/>
    <property type="evidence" value="ECO:0007669"/>
    <property type="project" value="TreeGrafter"/>
</dbReference>
<proteinExistence type="inferred from homology"/>
<comment type="similarity">
    <text evidence="1">Belongs to the short-chain dehydrogenases/reductases (SDR) family.</text>
</comment>
<protein>
    <submittedName>
        <fullName evidence="3">SDR family NAD(P)-dependent oxidoreductase</fullName>
    </submittedName>
</protein>
<dbReference type="GeneID" id="75153772"/>
<dbReference type="PANTHER" id="PTHR44196">
    <property type="entry name" value="DEHYDROGENASE/REDUCTASE SDR FAMILY MEMBER 7B"/>
    <property type="match status" value="1"/>
</dbReference>
<evidence type="ECO:0000256" key="2">
    <source>
        <dbReference type="ARBA" id="ARBA00023002"/>
    </source>
</evidence>
<sequence>MLVTGGGSGIGRALAQRWHAAGNRVIAAGRRRAALDATATDHAGMQVRELDIADPHAVAAFVRDLLDAFPDFNVLVNNAGAYAGEDPRRKRDLADAERMIVTNVLGPIRLNDALIEHLRTQPDAAILNVSSGKAFVPYFVPYPAAPTYSASKAGCIPTPPRCGRCCRDRSR</sequence>
<evidence type="ECO:0000313" key="3">
    <source>
        <dbReference type="EMBL" id="UXA65215.1"/>
    </source>
</evidence>
<dbReference type="EMBL" id="CP096142">
    <property type="protein sequence ID" value="UXA65215.1"/>
    <property type="molecule type" value="Genomic_DNA"/>
</dbReference>
<dbReference type="InterPro" id="IPR002347">
    <property type="entry name" value="SDR_fam"/>
</dbReference>
<evidence type="ECO:0000313" key="4">
    <source>
        <dbReference type="Proteomes" id="UP001058381"/>
    </source>
</evidence>